<organism evidence="8 9">
    <name type="scientific">Leekyejoonella antrihumi</name>
    <dbReference type="NCBI Taxonomy" id="1660198"/>
    <lineage>
        <taxon>Bacteria</taxon>
        <taxon>Bacillati</taxon>
        <taxon>Actinomycetota</taxon>
        <taxon>Actinomycetes</taxon>
        <taxon>Micrococcales</taxon>
        <taxon>Dermacoccaceae</taxon>
        <taxon>Leekyejoonella</taxon>
    </lineage>
</organism>
<dbReference type="InterPro" id="IPR029058">
    <property type="entry name" value="AB_hydrolase_fold"/>
</dbReference>
<dbReference type="InterPro" id="IPR011042">
    <property type="entry name" value="6-blade_b-propeller_TolB-like"/>
</dbReference>
<gene>
    <name evidence="8" type="ORF">FGL98_20405</name>
</gene>
<feature type="compositionally biased region" description="Polar residues" evidence="6">
    <location>
        <begin position="651"/>
        <end position="665"/>
    </location>
</feature>
<dbReference type="PROSITE" id="PS00708">
    <property type="entry name" value="PRO_ENDOPEP_SER"/>
    <property type="match status" value="1"/>
</dbReference>
<comment type="caution">
    <text evidence="8">The sequence shown here is derived from an EMBL/GenBank/DDBJ whole genome shotgun (WGS) entry which is preliminary data.</text>
</comment>
<evidence type="ECO:0000256" key="3">
    <source>
        <dbReference type="ARBA" id="ARBA00032284"/>
    </source>
</evidence>
<evidence type="ECO:0000313" key="9">
    <source>
        <dbReference type="Proteomes" id="UP000320244"/>
    </source>
</evidence>
<dbReference type="Gene3D" id="2.120.10.30">
    <property type="entry name" value="TolB, C-terminal domain"/>
    <property type="match status" value="1"/>
</dbReference>
<keyword evidence="1" id="KW-0378">Hydrolase</keyword>
<feature type="region of interest" description="Disordered" evidence="6">
    <location>
        <begin position="136"/>
        <end position="161"/>
    </location>
</feature>
<keyword evidence="9" id="KW-1185">Reference proteome</keyword>
<dbReference type="SUPFAM" id="SSF82171">
    <property type="entry name" value="DPP6 N-terminal domain-like"/>
    <property type="match status" value="1"/>
</dbReference>
<dbReference type="PANTHER" id="PTHR42776:SF27">
    <property type="entry name" value="DIPEPTIDYL PEPTIDASE FAMILY MEMBER 6"/>
    <property type="match status" value="1"/>
</dbReference>
<dbReference type="GO" id="GO:0006508">
    <property type="term" value="P:proteolysis"/>
    <property type="evidence" value="ECO:0007669"/>
    <property type="project" value="InterPro"/>
</dbReference>
<dbReference type="PANTHER" id="PTHR42776">
    <property type="entry name" value="SERINE PEPTIDASE S9 FAMILY MEMBER"/>
    <property type="match status" value="1"/>
</dbReference>
<sequence length="684" mass="73048">MTPTSRSSVENYRARTLTPGLGRLIDITDIAPSPGGDRIAVTGNVMDSLDRPPHPTCHLIEVATGKIRRLGGVGPSAWSSDGTSLAYVNTPTSVAILDTVTGSRRSYELPGVIEYLRFAPRKSSVLAGVAQMSADRSGADGSGALSQDAPPLETHPVEDSSHDAGWRHAWRIDPEEGTVCQVSPPGWNVWEADWCAAGIVAVASRHPEESAWYHARIVMLRGPHTPPRVIARSAAQLGLLCASPDGTAIAYAEAICSDRGIVAGDAKILDLHSQEITPVDSGNVDVTSLAWRDESTLLATGQCNLTTVVAEATRDGNWRQVWSSEQRTCGDWYPNAVPIATDDGPGFAAAIHDYGHPPALTIVTSAGEHTLLDTGNPGSDYRRSIGGTLHATRWHAPDGLEIAGLLATPNSPPPHPLIVLIHGGPVAAYRPSWNLIYDWTPLLVASGYAVLHPNPRGSGGRGQQFASLVRGDMGGADTHDLISAVDALTQRGAIDPQRVAVTGRSYGGYMSAWLATQDDRWAAAIPMAPVTNWISQHFTTNINSFDEIFLDDTVTNPAGRFFSRSPIFFAERVRTPVLLIGGGQDRCTPPGQAVEFHHALSHHEKDSTLVIYPNEGHHINSPGARSHLLVALLDFLDQHMPAAGAPDRNRPSGSSPLQEPVTDNSAPVPPAAHDPRQAGRNRGR</sequence>
<evidence type="ECO:0000256" key="1">
    <source>
        <dbReference type="ARBA" id="ARBA00022801"/>
    </source>
</evidence>
<dbReference type="SUPFAM" id="SSF53474">
    <property type="entry name" value="alpha/beta-Hydrolases"/>
    <property type="match status" value="1"/>
</dbReference>
<reference evidence="8 9" key="2">
    <citation type="submission" date="2019-08" db="EMBL/GenBank/DDBJ databases">
        <title>Jejuicoccus antrihumi gen. nov., sp. nov., a new member of the family Dermacoccaceae isolated from a cave.</title>
        <authorList>
            <person name="Schumann P."/>
            <person name="Kim I.S."/>
        </authorList>
    </citation>
    <scope>NUCLEOTIDE SEQUENCE [LARGE SCALE GENOMIC DNA]</scope>
    <source>
        <strain evidence="8 9">C5-26</strain>
    </source>
</reference>
<dbReference type="InterPro" id="IPR001375">
    <property type="entry name" value="Peptidase_S9_cat"/>
</dbReference>
<reference evidence="8 9" key="1">
    <citation type="submission" date="2019-05" db="EMBL/GenBank/DDBJ databases">
        <authorList>
            <person name="Lee S.D."/>
        </authorList>
    </citation>
    <scope>NUCLEOTIDE SEQUENCE [LARGE SCALE GENOMIC DNA]</scope>
    <source>
        <strain evidence="8 9">C5-26</strain>
    </source>
</reference>
<protein>
    <recommendedName>
        <fullName evidence="4">Acyl-peptide hydrolase</fullName>
    </recommendedName>
    <alternativeName>
        <fullName evidence="3">Acylaminoacyl-peptidase</fullName>
    </alternativeName>
</protein>
<dbReference type="AlphaFoldDB" id="A0A563DTV3"/>
<dbReference type="Gene3D" id="3.40.50.1820">
    <property type="entry name" value="alpha/beta hydrolase"/>
    <property type="match status" value="1"/>
</dbReference>
<feature type="region of interest" description="Disordered" evidence="6">
    <location>
        <begin position="641"/>
        <end position="684"/>
    </location>
</feature>
<feature type="domain" description="Peptidase S9 prolyl oligopeptidase catalytic" evidence="7">
    <location>
        <begin position="439"/>
        <end position="640"/>
    </location>
</feature>
<keyword evidence="2" id="KW-0007">Acetylation</keyword>
<dbReference type="GO" id="GO:0004252">
    <property type="term" value="F:serine-type endopeptidase activity"/>
    <property type="evidence" value="ECO:0007669"/>
    <property type="project" value="InterPro"/>
</dbReference>
<dbReference type="EMBL" id="VCQV01000037">
    <property type="protein sequence ID" value="TWP33690.1"/>
    <property type="molecule type" value="Genomic_DNA"/>
</dbReference>
<evidence type="ECO:0000256" key="4">
    <source>
        <dbReference type="ARBA" id="ARBA00032596"/>
    </source>
</evidence>
<accession>A0A563DTV3</accession>
<evidence type="ECO:0000256" key="6">
    <source>
        <dbReference type="SAM" id="MobiDB-lite"/>
    </source>
</evidence>
<dbReference type="Pfam" id="PF00326">
    <property type="entry name" value="Peptidase_S9"/>
    <property type="match status" value="1"/>
</dbReference>
<evidence type="ECO:0000256" key="5">
    <source>
        <dbReference type="ARBA" id="ARBA00045885"/>
    </source>
</evidence>
<evidence type="ECO:0000259" key="7">
    <source>
        <dbReference type="Pfam" id="PF00326"/>
    </source>
</evidence>
<proteinExistence type="predicted"/>
<evidence type="ECO:0000256" key="2">
    <source>
        <dbReference type="ARBA" id="ARBA00022990"/>
    </source>
</evidence>
<dbReference type="InterPro" id="IPR002471">
    <property type="entry name" value="Pept_S9_AS"/>
</dbReference>
<name>A0A563DTV3_9MICO</name>
<evidence type="ECO:0000313" key="8">
    <source>
        <dbReference type="EMBL" id="TWP33690.1"/>
    </source>
</evidence>
<dbReference type="OrthoDB" id="262125at2"/>
<comment type="function">
    <text evidence="5">This enzyme catalyzes the hydrolysis of the N-terminal peptide bond of an N-acetylated peptide to generate an N-acetylated amino acid and a peptide with a free N-terminus. It preferentially cleaves off Ac-Ala, Ac-Met and Ac-Ser. Also, involved in the degradation of oxidized and glycated proteins.</text>
</comment>
<dbReference type="RefSeq" id="WP_146319934.1">
    <property type="nucleotide sequence ID" value="NZ_VCQV01000037.1"/>
</dbReference>
<dbReference type="Proteomes" id="UP000320244">
    <property type="component" value="Unassembled WGS sequence"/>
</dbReference>